<accession>A0A914WFC9</accession>
<sequence length="134" mass="14925">MISIIATAEKRRAAERIGLFVPVIGRRLFALLVPIDHDGAQLLFARARWSARPGQIWLADGHPFRALIYARAARALFAPRLDAFTAIPTFFGNDLLVGVSLATQAMPMASRDEHEWRLRRPGGGPRRTLGGRER</sequence>
<reference evidence="3" key="1">
    <citation type="submission" date="2022-11" db="UniProtKB">
        <authorList>
            <consortium name="WormBaseParasite"/>
        </authorList>
    </citation>
    <scope>IDENTIFICATION</scope>
</reference>
<evidence type="ECO:0000313" key="2">
    <source>
        <dbReference type="Proteomes" id="UP000887566"/>
    </source>
</evidence>
<dbReference type="Proteomes" id="UP000887566">
    <property type="component" value="Unplaced"/>
</dbReference>
<name>A0A914WFC9_9BILA</name>
<feature type="region of interest" description="Disordered" evidence="1">
    <location>
        <begin position="112"/>
        <end position="134"/>
    </location>
</feature>
<organism evidence="2 3">
    <name type="scientific">Plectus sambesii</name>
    <dbReference type="NCBI Taxonomy" id="2011161"/>
    <lineage>
        <taxon>Eukaryota</taxon>
        <taxon>Metazoa</taxon>
        <taxon>Ecdysozoa</taxon>
        <taxon>Nematoda</taxon>
        <taxon>Chromadorea</taxon>
        <taxon>Plectida</taxon>
        <taxon>Plectina</taxon>
        <taxon>Plectoidea</taxon>
        <taxon>Plectidae</taxon>
        <taxon>Plectus</taxon>
    </lineage>
</organism>
<dbReference type="AlphaFoldDB" id="A0A914WFC9"/>
<evidence type="ECO:0000313" key="3">
    <source>
        <dbReference type="WBParaSite" id="PSAMB.scaffold3756size17000.g22411.t1"/>
    </source>
</evidence>
<evidence type="ECO:0000256" key="1">
    <source>
        <dbReference type="SAM" id="MobiDB-lite"/>
    </source>
</evidence>
<dbReference type="WBParaSite" id="PSAMB.scaffold3756size17000.g22411.t1">
    <property type="protein sequence ID" value="PSAMB.scaffold3756size17000.g22411.t1"/>
    <property type="gene ID" value="PSAMB.scaffold3756size17000.g22411"/>
</dbReference>
<keyword evidence="2" id="KW-1185">Reference proteome</keyword>
<protein>
    <submittedName>
        <fullName evidence="3">Uncharacterized protein</fullName>
    </submittedName>
</protein>
<proteinExistence type="predicted"/>